<comment type="caution">
    <text evidence="4">The sequence shown here is derived from an EMBL/GenBank/DDBJ whole genome shotgun (WGS) entry which is preliminary data.</text>
</comment>
<dbReference type="RefSeq" id="WP_281044994.1">
    <property type="nucleotide sequence ID" value="NZ_JARYGZ010000001.1"/>
</dbReference>
<dbReference type="InterPro" id="IPR003423">
    <property type="entry name" value="OMP_efflux"/>
</dbReference>
<dbReference type="PROSITE" id="PS51257">
    <property type="entry name" value="PROKAR_LIPOPROTEIN"/>
    <property type="match status" value="1"/>
</dbReference>
<evidence type="ECO:0000256" key="3">
    <source>
        <dbReference type="SAM" id="MobiDB-lite"/>
    </source>
</evidence>
<dbReference type="Gene3D" id="2.20.200.10">
    <property type="entry name" value="Outer membrane efflux proteins (OEP)"/>
    <property type="match status" value="1"/>
</dbReference>
<dbReference type="PANTHER" id="PTHR30203">
    <property type="entry name" value="OUTER MEMBRANE CATION EFFLUX PROTEIN"/>
    <property type="match status" value="1"/>
</dbReference>
<protein>
    <submittedName>
        <fullName evidence="4">Efflux transporter outer membrane subunit</fullName>
    </submittedName>
</protein>
<evidence type="ECO:0000256" key="1">
    <source>
        <dbReference type="ARBA" id="ARBA00007613"/>
    </source>
</evidence>
<evidence type="ECO:0000313" key="5">
    <source>
        <dbReference type="Proteomes" id="UP001160625"/>
    </source>
</evidence>
<reference evidence="4" key="1">
    <citation type="submission" date="2023-04" db="EMBL/GenBank/DDBJ databases">
        <title>Sphingomonas sp. MAHUQ-71 isolated from rice field.</title>
        <authorList>
            <person name="Huq M.A."/>
        </authorList>
    </citation>
    <scope>NUCLEOTIDE SEQUENCE</scope>
    <source>
        <strain evidence="4">MAHUQ-71</strain>
    </source>
</reference>
<gene>
    <name evidence="4" type="ORF">QGN17_13530</name>
</gene>
<dbReference type="SUPFAM" id="SSF56954">
    <property type="entry name" value="Outer membrane efflux proteins (OEP)"/>
    <property type="match status" value="1"/>
</dbReference>
<dbReference type="Proteomes" id="UP001160625">
    <property type="component" value="Unassembled WGS sequence"/>
</dbReference>
<sequence>MHRRLAPIILITTLLAGCDLAPRYQRPALAAPSSFPQGPAYPAASGTQDVAAIGWKDFFTDETLRQVIALGLANNRDLRVAAANILAARAQYRAQRADLLPTVSAEGSASVNHGTTVASSGNGTAGGSGTRHSYSADLGISAFELDLFGRVRNLTKAAQEQYFATQAGADATRISLISEIATAWLTMGSDQDQLALSRQTLAAYQQTVDITKAQFDKGIASELDVQQADTNLQDARYDVAQLTTQIAQDQNALNLLVGTTVTADLLPTGIGTGDFTMAELPAGLDSTVLLKRPDVLQAEDQLKGQNANIGAARAAFFPTISLTAAAGTASTALSGLFTGGAWTWSASGSATQTVFDFGKNLANLRYAQAEKQAAIATYEKAVQTAFREVSDALATRGTIGEQIGARSDKVDAANKAATLSLARYKSGIDSFLTTLDAQRTLYAAQQNLVTSRLQRETNLVTLYSTLGGGLTEATTAPPAA</sequence>
<keyword evidence="2" id="KW-1134">Transmembrane beta strand</keyword>
<keyword evidence="2" id="KW-0564">Palmitate</keyword>
<dbReference type="Pfam" id="PF02321">
    <property type="entry name" value="OEP"/>
    <property type="match status" value="2"/>
</dbReference>
<evidence type="ECO:0000256" key="2">
    <source>
        <dbReference type="RuleBase" id="RU362097"/>
    </source>
</evidence>
<comment type="similarity">
    <text evidence="1 2">Belongs to the outer membrane factor (OMF) (TC 1.B.17) family.</text>
</comment>
<dbReference type="NCBIfam" id="TIGR01845">
    <property type="entry name" value="outer_NodT"/>
    <property type="match status" value="1"/>
</dbReference>
<keyword evidence="2" id="KW-0449">Lipoprotein</keyword>
<proteinExistence type="inferred from homology"/>
<evidence type="ECO:0000313" key="4">
    <source>
        <dbReference type="EMBL" id="MDH7639750.1"/>
    </source>
</evidence>
<name>A0ABT6N356_9SPHN</name>
<keyword evidence="2" id="KW-0812">Transmembrane</keyword>
<dbReference type="InterPro" id="IPR010131">
    <property type="entry name" value="MdtP/NodT-like"/>
</dbReference>
<dbReference type="EMBL" id="JARYGZ010000001">
    <property type="protein sequence ID" value="MDH7639750.1"/>
    <property type="molecule type" value="Genomic_DNA"/>
</dbReference>
<keyword evidence="5" id="KW-1185">Reference proteome</keyword>
<keyword evidence="2" id="KW-0472">Membrane</keyword>
<organism evidence="4 5">
    <name type="scientific">Sphingomonas oryzagri</name>
    <dbReference type="NCBI Taxonomy" id="3042314"/>
    <lineage>
        <taxon>Bacteria</taxon>
        <taxon>Pseudomonadati</taxon>
        <taxon>Pseudomonadota</taxon>
        <taxon>Alphaproteobacteria</taxon>
        <taxon>Sphingomonadales</taxon>
        <taxon>Sphingomonadaceae</taxon>
        <taxon>Sphingomonas</taxon>
    </lineage>
</organism>
<feature type="region of interest" description="Disordered" evidence="3">
    <location>
        <begin position="111"/>
        <end position="130"/>
    </location>
</feature>
<dbReference type="Gene3D" id="1.20.1600.10">
    <property type="entry name" value="Outer membrane efflux proteins (OEP)"/>
    <property type="match status" value="1"/>
</dbReference>
<accession>A0ABT6N356</accession>
<comment type="subcellular location">
    <subcellularLocation>
        <location evidence="2">Cell membrane</location>
        <topology evidence="2">Lipid-anchor</topology>
    </subcellularLocation>
</comment>
<dbReference type="PANTHER" id="PTHR30203:SF32">
    <property type="entry name" value="CATION EFFLUX SYSTEM PROTEIN CUSC"/>
    <property type="match status" value="1"/>
</dbReference>